<proteinExistence type="predicted"/>
<protein>
    <submittedName>
        <fullName evidence="2">Monooxygenase</fullName>
    </submittedName>
</protein>
<dbReference type="Pfam" id="PF13738">
    <property type="entry name" value="Pyr_redox_3"/>
    <property type="match status" value="1"/>
</dbReference>
<dbReference type="PANTHER" id="PTHR43539">
    <property type="entry name" value="FLAVIN-BINDING MONOOXYGENASE-LIKE PROTEIN (AFU_ORTHOLOGUE AFUA_4G09220)"/>
    <property type="match status" value="1"/>
</dbReference>
<dbReference type="InterPro" id="IPR050982">
    <property type="entry name" value="Auxin_biosynth/cation_transpt"/>
</dbReference>
<dbReference type="OrthoDB" id="178899at2"/>
<keyword evidence="3" id="KW-1185">Reference proteome</keyword>
<name>A0A417YND0_9BACI</name>
<accession>A0A417YND0</accession>
<dbReference type="AlphaFoldDB" id="A0A417YND0"/>
<keyword evidence="2" id="KW-0503">Monooxygenase</keyword>
<dbReference type="EMBL" id="QWEH01000001">
    <property type="protein sequence ID" value="RHW35130.1"/>
    <property type="molecule type" value="Genomic_DNA"/>
</dbReference>
<dbReference type="GO" id="GO:0050660">
    <property type="term" value="F:flavin adenine dinucleotide binding"/>
    <property type="evidence" value="ECO:0007669"/>
    <property type="project" value="TreeGrafter"/>
</dbReference>
<comment type="caution">
    <text evidence="2">The sequence shown here is derived from an EMBL/GenBank/DDBJ whole genome shotgun (WGS) entry which is preliminary data.</text>
</comment>
<dbReference type="GO" id="GO:0004497">
    <property type="term" value="F:monooxygenase activity"/>
    <property type="evidence" value="ECO:0007669"/>
    <property type="project" value="UniProtKB-KW"/>
</dbReference>
<evidence type="ECO:0000256" key="1">
    <source>
        <dbReference type="ARBA" id="ARBA00023002"/>
    </source>
</evidence>
<evidence type="ECO:0000313" key="2">
    <source>
        <dbReference type="EMBL" id="RHW35130.1"/>
    </source>
</evidence>
<sequence>MNKHVDVLIVGAGASGIGVGIVLKQMGCGNFCVIDKGDIGETFRRWPKEMRFITPSFPSQGFGQTDLNAVAPKTSPAYTLDEEHPTGEEYAEYLEVLADHYQLPLRTKVEVKEIRKHNNQLFEVVTSKGKLCSKFIVWAAGEYQYPDFDVFPGAEHCIHSSQIHSWEEMKADDYLVIGGYESGIDALYQLNRLNKKTRLLAKTATWEIDSSDPSIVISPYTYGRMREALADDRIEMYENLTVSSVRKEGNSYYVETREGEQFTTCTPPVLATGYKGSTSMISQLFEFGEHGKPLVNEQDESTYCQGLFLCGPELRHGSHVFCYIYKFRQRYAVLAEAIGSRLNLNMDILELYQKENFYLDDLSGCGESCEC</sequence>
<dbReference type="RefSeq" id="WP_118888323.1">
    <property type="nucleotide sequence ID" value="NZ_JAMAWL010000006.1"/>
</dbReference>
<dbReference type="Gene3D" id="3.50.50.60">
    <property type="entry name" value="FAD/NAD(P)-binding domain"/>
    <property type="match status" value="2"/>
</dbReference>
<reference evidence="2 3" key="1">
    <citation type="journal article" date="2007" name="Int. J. Syst. Evol. Microbiol.">
        <title>Oceanobacillus profundus sp. nov., isolated from a deep-sea sediment core.</title>
        <authorList>
            <person name="Kim Y.G."/>
            <person name="Choi D.H."/>
            <person name="Hyun S."/>
            <person name="Cho B.C."/>
        </authorList>
    </citation>
    <scope>NUCLEOTIDE SEQUENCE [LARGE SCALE GENOMIC DNA]</scope>
    <source>
        <strain evidence="2 3">DSM 18246</strain>
    </source>
</reference>
<evidence type="ECO:0000313" key="3">
    <source>
        <dbReference type="Proteomes" id="UP000285456"/>
    </source>
</evidence>
<dbReference type="InterPro" id="IPR036188">
    <property type="entry name" value="FAD/NAD-bd_sf"/>
</dbReference>
<keyword evidence="1" id="KW-0560">Oxidoreductase</keyword>
<dbReference type="PANTHER" id="PTHR43539:SF89">
    <property type="entry name" value="NAD(P)-BINDING DOMAIN-CONTAINING PROTEIN"/>
    <property type="match status" value="1"/>
</dbReference>
<gene>
    <name evidence="2" type="ORF">D1B32_00475</name>
</gene>
<organism evidence="2 3">
    <name type="scientific">Oceanobacillus profundus</name>
    <dbReference type="NCBI Taxonomy" id="372463"/>
    <lineage>
        <taxon>Bacteria</taxon>
        <taxon>Bacillati</taxon>
        <taxon>Bacillota</taxon>
        <taxon>Bacilli</taxon>
        <taxon>Bacillales</taxon>
        <taxon>Bacillaceae</taxon>
        <taxon>Oceanobacillus</taxon>
    </lineage>
</organism>
<dbReference type="SUPFAM" id="SSF51905">
    <property type="entry name" value="FAD/NAD(P)-binding domain"/>
    <property type="match status" value="1"/>
</dbReference>
<dbReference type="Proteomes" id="UP000285456">
    <property type="component" value="Unassembled WGS sequence"/>
</dbReference>